<evidence type="ECO:0000256" key="3">
    <source>
        <dbReference type="PROSITE-ProRule" id="PRU00059"/>
    </source>
</evidence>
<gene>
    <name evidence="5" type="ORF">GSLYS_00017715001</name>
</gene>
<name>A0AAV2ICB9_LYMST</name>
<dbReference type="CDD" id="cd00041">
    <property type="entry name" value="CUB"/>
    <property type="match status" value="1"/>
</dbReference>
<dbReference type="PANTHER" id="PTHR24251">
    <property type="entry name" value="OVOCHYMASE-RELATED"/>
    <property type="match status" value="1"/>
</dbReference>
<reference evidence="5 6" key="1">
    <citation type="submission" date="2024-04" db="EMBL/GenBank/DDBJ databases">
        <authorList>
            <consortium name="Genoscope - CEA"/>
            <person name="William W."/>
        </authorList>
    </citation>
    <scope>NUCLEOTIDE SEQUENCE [LARGE SCALE GENOMIC DNA]</scope>
</reference>
<evidence type="ECO:0000256" key="2">
    <source>
        <dbReference type="ARBA" id="ARBA00023157"/>
    </source>
</evidence>
<dbReference type="PROSITE" id="PS01180">
    <property type="entry name" value="CUB"/>
    <property type="match status" value="1"/>
</dbReference>
<dbReference type="FunFam" id="2.60.120.290:FF:000005">
    <property type="entry name" value="Procollagen C-endopeptidase enhancer 1"/>
    <property type="match status" value="1"/>
</dbReference>
<proteinExistence type="predicted"/>
<feature type="non-terminal residue" evidence="5">
    <location>
        <position position="152"/>
    </location>
</feature>
<feature type="domain" description="CUB" evidence="4">
    <location>
        <begin position="14"/>
        <end position="128"/>
    </location>
</feature>
<evidence type="ECO:0000256" key="1">
    <source>
        <dbReference type="ARBA" id="ARBA00022737"/>
    </source>
</evidence>
<evidence type="ECO:0000259" key="4">
    <source>
        <dbReference type="PROSITE" id="PS01180"/>
    </source>
</evidence>
<sequence>THYNNFTASCVLDCNATTTNPSGQIVSPNYPNTYPKSNLCTWTLTGTSNIYYVFSISDIDIEKNIGCTFDSLKIFNGTSEQDSQLVMFCKRDDTTTNIVVSSTNAMHLVFRTDDSVQYRGFSGVYRSFDYNSTITKPRYGYIASPDYPLNYP</sequence>
<dbReference type="SUPFAM" id="SSF49854">
    <property type="entry name" value="Spermadhesin, CUB domain"/>
    <property type="match status" value="1"/>
</dbReference>
<protein>
    <recommendedName>
        <fullName evidence="4">CUB domain-containing protein</fullName>
    </recommendedName>
</protein>
<dbReference type="InterPro" id="IPR000859">
    <property type="entry name" value="CUB_dom"/>
</dbReference>
<accession>A0AAV2ICB9</accession>
<comment type="caution">
    <text evidence="5">The sequence shown here is derived from an EMBL/GenBank/DDBJ whole genome shotgun (WGS) entry which is preliminary data.</text>
</comment>
<dbReference type="PANTHER" id="PTHR24251:SF50">
    <property type="entry name" value="ATTRACTIN-LIKE 1A"/>
    <property type="match status" value="1"/>
</dbReference>
<feature type="non-terminal residue" evidence="5">
    <location>
        <position position="1"/>
    </location>
</feature>
<dbReference type="Proteomes" id="UP001497497">
    <property type="component" value="Unassembled WGS sequence"/>
</dbReference>
<dbReference type="SMART" id="SM00042">
    <property type="entry name" value="CUB"/>
    <property type="match status" value="1"/>
</dbReference>
<evidence type="ECO:0000313" key="6">
    <source>
        <dbReference type="Proteomes" id="UP001497497"/>
    </source>
</evidence>
<dbReference type="EMBL" id="CAXITT010000603">
    <property type="protein sequence ID" value="CAL1544202.1"/>
    <property type="molecule type" value="Genomic_DNA"/>
</dbReference>
<dbReference type="InterPro" id="IPR035914">
    <property type="entry name" value="Sperma_CUB_dom_sf"/>
</dbReference>
<comment type="caution">
    <text evidence="3">Lacks conserved residue(s) required for the propagation of feature annotation.</text>
</comment>
<evidence type="ECO:0000313" key="5">
    <source>
        <dbReference type="EMBL" id="CAL1544202.1"/>
    </source>
</evidence>
<keyword evidence="1" id="KW-0677">Repeat</keyword>
<keyword evidence="2" id="KW-1015">Disulfide bond</keyword>
<dbReference type="Pfam" id="PF00431">
    <property type="entry name" value="CUB"/>
    <property type="match status" value="1"/>
</dbReference>
<dbReference type="AlphaFoldDB" id="A0AAV2ICB9"/>
<organism evidence="5 6">
    <name type="scientific">Lymnaea stagnalis</name>
    <name type="common">Great pond snail</name>
    <name type="synonym">Helix stagnalis</name>
    <dbReference type="NCBI Taxonomy" id="6523"/>
    <lineage>
        <taxon>Eukaryota</taxon>
        <taxon>Metazoa</taxon>
        <taxon>Spiralia</taxon>
        <taxon>Lophotrochozoa</taxon>
        <taxon>Mollusca</taxon>
        <taxon>Gastropoda</taxon>
        <taxon>Heterobranchia</taxon>
        <taxon>Euthyneura</taxon>
        <taxon>Panpulmonata</taxon>
        <taxon>Hygrophila</taxon>
        <taxon>Lymnaeoidea</taxon>
        <taxon>Lymnaeidae</taxon>
        <taxon>Lymnaea</taxon>
    </lineage>
</organism>
<keyword evidence="6" id="KW-1185">Reference proteome</keyword>
<dbReference type="Gene3D" id="2.60.120.290">
    <property type="entry name" value="Spermadhesin, CUB domain"/>
    <property type="match status" value="1"/>
</dbReference>